<feature type="domain" description="Thiopeptide-type bacteriocin biosynthesis" evidence="1">
    <location>
        <begin position="65"/>
        <end position="311"/>
    </location>
</feature>
<dbReference type="RefSeq" id="WP_346113349.1">
    <property type="nucleotide sequence ID" value="NZ_BAAAMU010000123.1"/>
</dbReference>
<evidence type="ECO:0000313" key="3">
    <source>
        <dbReference type="Proteomes" id="UP001500064"/>
    </source>
</evidence>
<reference evidence="2 3" key="1">
    <citation type="journal article" date="2019" name="Int. J. Syst. Evol. Microbiol.">
        <title>The Global Catalogue of Microorganisms (GCM) 10K type strain sequencing project: providing services to taxonomists for standard genome sequencing and annotation.</title>
        <authorList>
            <consortium name="The Broad Institute Genomics Platform"/>
            <consortium name="The Broad Institute Genome Sequencing Center for Infectious Disease"/>
            <person name="Wu L."/>
            <person name="Ma J."/>
        </authorList>
    </citation>
    <scope>NUCLEOTIDE SEQUENCE [LARGE SCALE GENOMIC DNA]</scope>
    <source>
        <strain evidence="2 3">JCM 13929</strain>
    </source>
</reference>
<gene>
    <name evidence="2" type="ORF">GCM10009733_092300</name>
</gene>
<accession>A0ABN2H310</accession>
<evidence type="ECO:0000259" key="1">
    <source>
        <dbReference type="Pfam" id="PF14028"/>
    </source>
</evidence>
<comment type="caution">
    <text evidence="2">The sequence shown here is derived from an EMBL/GenBank/DDBJ whole genome shotgun (WGS) entry which is preliminary data.</text>
</comment>
<keyword evidence="3" id="KW-1185">Reference proteome</keyword>
<dbReference type="InterPro" id="IPR023809">
    <property type="entry name" value="Thiopep_bacteriocin_synth_dom"/>
</dbReference>
<sequence>MSTDHLIDPVATDLAEAVMAVLSGTTVAKAASAINTLPADLAHAVELYQSAGREALRTHVAERDWYQLNVEYPDTADVAAAHLGQRLDALHELVGAWWFIRKRPGLRLRLRPRAATTTDMRAAVNTALNDLATSGVISRWGPAIYEPETAAFGGPTGMEIAHELFCADSSHILTYLRQQEPGVGRKEVSMLLLGTMLSTCLDRFERGDVWQRVAELRPLPAPPPPARLEALTEKIRPLVASPLSPITPAGPLAFAAPWADDFRRAGQALYEAATAEHLTRGIRHIFVHHVIFHWNRLGLPATTQGVLSRAACEALLPTGNRP</sequence>
<proteinExistence type="predicted"/>
<name>A0ABN2H310_9ACTN</name>
<protein>
    <recommendedName>
        <fullName evidence="1">Thiopeptide-type bacteriocin biosynthesis domain-containing protein</fullName>
    </recommendedName>
</protein>
<dbReference type="Pfam" id="PF14028">
    <property type="entry name" value="Lant_dehydr_C"/>
    <property type="match status" value="1"/>
</dbReference>
<evidence type="ECO:0000313" key="2">
    <source>
        <dbReference type="EMBL" id="GAA1681100.1"/>
    </source>
</evidence>
<dbReference type="NCBIfam" id="TIGR03891">
    <property type="entry name" value="thiopep_ocin"/>
    <property type="match status" value="1"/>
</dbReference>
<dbReference type="EMBL" id="BAAAMU010000123">
    <property type="protein sequence ID" value="GAA1681100.1"/>
    <property type="molecule type" value="Genomic_DNA"/>
</dbReference>
<dbReference type="Proteomes" id="UP001500064">
    <property type="component" value="Unassembled WGS sequence"/>
</dbReference>
<organism evidence="2 3">
    <name type="scientific">Nonomuraea maheshkhaliensis</name>
    <dbReference type="NCBI Taxonomy" id="419590"/>
    <lineage>
        <taxon>Bacteria</taxon>
        <taxon>Bacillati</taxon>
        <taxon>Actinomycetota</taxon>
        <taxon>Actinomycetes</taxon>
        <taxon>Streptosporangiales</taxon>
        <taxon>Streptosporangiaceae</taxon>
        <taxon>Nonomuraea</taxon>
    </lineage>
</organism>